<dbReference type="InterPro" id="IPR043128">
    <property type="entry name" value="Rev_trsase/Diguanyl_cyclase"/>
</dbReference>
<dbReference type="InterPro" id="IPR029095">
    <property type="entry name" value="NarX-like_N"/>
</dbReference>
<dbReference type="GO" id="GO:0052621">
    <property type="term" value="F:diguanylate cyclase activity"/>
    <property type="evidence" value="ECO:0007669"/>
    <property type="project" value="UniProtKB-EC"/>
</dbReference>
<dbReference type="Pfam" id="PF13675">
    <property type="entry name" value="PilJ"/>
    <property type="match status" value="1"/>
</dbReference>
<dbReference type="InterPro" id="IPR052155">
    <property type="entry name" value="Biofilm_reg_signaling"/>
</dbReference>
<dbReference type="RefSeq" id="WP_273642222.1">
    <property type="nucleotide sequence ID" value="NZ_JAQQXP010000003.1"/>
</dbReference>
<feature type="domain" description="GGDEF" evidence="7">
    <location>
        <begin position="365"/>
        <end position="498"/>
    </location>
</feature>
<dbReference type="InterPro" id="IPR029787">
    <property type="entry name" value="Nucleotide_cyclase"/>
</dbReference>
<dbReference type="Proteomes" id="UP001218788">
    <property type="component" value="Unassembled WGS sequence"/>
</dbReference>
<dbReference type="SUPFAM" id="SSF55785">
    <property type="entry name" value="PYP-like sensor domain (PAS domain)"/>
    <property type="match status" value="1"/>
</dbReference>
<dbReference type="EC" id="2.7.7.65" evidence="8"/>
<dbReference type="InterPro" id="IPR035965">
    <property type="entry name" value="PAS-like_dom_sf"/>
</dbReference>
<dbReference type="PROSITE" id="PS50887">
    <property type="entry name" value="GGDEF"/>
    <property type="match status" value="1"/>
</dbReference>
<keyword evidence="9" id="KW-1185">Reference proteome</keyword>
<sequence length="502" mass="56992">MSLLIALKNRLTLISQQHGRRLTLVAILLFLTFDFIALSLNVWLSYRIESSAININLAGRQRMLSQRLVKGLLMMEQSRLNEQMYLSSLSEVNDAFVRFDQTLDSFYRGGTTLSAARDTIQIEPLKSDATVKLVHEAMREWTPLRQKVRQLIGREFDDLLLRQAIEVAQQKNNILLKIMNQLTIELERETKQEAMAIRFYQGLAFFLAIINVCVAIVMYRLRVQEADHSVDLVHNIMNRIASGIIVVDQNQTIIRANTVIADMCGYDLNELSGYKLIRLLQEHDGEMYGVKKQGEKFHCQVESSDVFIGNNPVIVYTIIDDSQQLAQQQALTKLAYHDQLTGLPNRYLFHDRLSVEIKHARRRVENMALVFIDLNGFKVVNDRYGHKFGDLLLAKVARRMKKTVRKSDTVARLGGDEFTLLMTDVNSPTQCKQMIEKLLAAVCKPYLINDALVDVGASVGVACFPADADNEQDLLSLADKAMYVSKATGESRITFANESLLQ</sequence>
<dbReference type="CDD" id="cd01949">
    <property type="entry name" value="GGDEF"/>
    <property type="match status" value="1"/>
</dbReference>
<evidence type="ECO:0000256" key="2">
    <source>
        <dbReference type="ARBA" id="ARBA00022692"/>
    </source>
</evidence>
<evidence type="ECO:0000313" key="9">
    <source>
        <dbReference type="Proteomes" id="UP001218788"/>
    </source>
</evidence>
<keyword evidence="8" id="KW-0548">Nucleotidyltransferase</keyword>
<dbReference type="InterPro" id="IPR000014">
    <property type="entry name" value="PAS"/>
</dbReference>
<dbReference type="InterPro" id="IPR013767">
    <property type="entry name" value="PAS_fold"/>
</dbReference>
<proteinExistence type="predicted"/>
<keyword evidence="4 5" id="KW-0472">Membrane</keyword>
<evidence type="ECO:0000256" key="3">
    <source>
        <dbReference type="ARBA" id="ARBA00022989"/>
    </source>
</evidence>
<dbReference type="Gene3D" id="3.30.450.20">
    <property type="entry name" value="PAS domain"/>
    <property type="match status" value="1"/>
</dbReference>
<dbReference type="SUPFAM" id="SSF55073">
    <property type="entry name" value="Nucleotide cyclase"/>
    <property type="match status" value="1"/>
</dbReference>
<evidence type="ECO:0000259" key="7">
    <source>
        <dbReference type="PROSITE" id="PS50887"/>
    </source>
</evidence>
<dbReference type="PANTHER" id="PTHR44757:SF2">
    <property type="entry name" value="BIOFILM ARCHITECTURE MAINTENANCE PROTEIN MBAA"/>
    <property type="match status" value="1"/>
</dbReference>
<evidence type="ECO:0000256" key="4">
    <source>
        <dbReference type="ARBA" id="ARBA00023136"/>
    </source>
</evidence>
<feature type="transmembrane region" description="Helical" evidence="5">
    <location>
        <begin position="21"/>
        <end position="44"/>
    </location>
</feature>
<keyword evidence="2 5" id="KW-0812">Transmembrane</keyword>
<dbReference type="EMBL" id="JAQQXP010000003">
    <property type="protein sequence ID" value="MDC8832399.1"/>
    <property type="molecule type" value="Genomic_DNA"/>
</dbReference>
<protein>
    <submittedName>
        <fullName evidence="8">Diguanylate cyclase</fullName>
        <ecNumber evidence="8">2.7.7.65</ecNumber>
    </submittedName>
</protein>
<evidence type="ECO:0000313" key="8">
    <source>
        <dbReference type="EMBL" id="MDC8832399.1"/>
    </source>
</evidence>
<keyword evidence="3 5" id="KW-1133">Transmembrane helix</keyword>
<comment type="caution">
    <text evidence="8">The sequence shown here is derived from an EMBL/GenBank/DDBJ whole genome shotgun (WGS) entry which is preliminary data.</text>
</comment>
<evidence type="ECO:0000259" key="6">
    <source>
        <dbReference type="PROSITE" id="PS50112"/>
    </source>
</evidence>
<feature type="domain" description="PAS" evidence="6">
    <location>
        <begin position="229"/>
        <end position="284"/>
    </location>
</feature>
<dbReference type="Pfam" id="PF00990">
    <property type="entry name" value="GGDEF"/>
    <property type="match status" value="1"/>
</dbReference>
<name>A0ABT5L5S1_9ALTE</name>
<reference evidence="8 9" key="1">
    <citation type="submission" date="2022-10" db="EMBL/GenBank/DDBJ databases">
        <title>Alteromonas sp. chi3 Genome sequencing.</title>
        <authorList>
            <person name="Park S."/>
        </authorList>
    </citation>
    <scope>NUCLEOTIDE SEQUENCE [LARGE SCALE GENOMIC DNA]</scope>
    <source>
        <strain evidence="9">chi3</strain>
    </source>
</reference>
<dbReference type="SMART" id="SM00267">
    <property type="entry name" value="GGDEF"/>
    <property type="match status" value="1"/>
</dbReference>
<feature type="transmembrane region" description="Helical" evidence="5">
    <location>
        <begin position="199"/>
        <end position="219"/>
    </location>
</feature>
<evidence type="ECO:0000256" key="1">
    <source>
        <dbReference type="ARBA" id="ARBA00004141"/>
    </source>
</evidence>
<dbReference type="Pfam" id="PF00989">
    <property type="entry name" value="PAS"/>
    <property type="match status" value="1"/>
</dbReference>
<dbReference type="NCBIfam" id="TIGR00254">
    <property type="entry name" value="GGDEF"/>
    <property type="match status" value="1"/>
</dbReference>
<dbReference type="PROSITE" id="PS50112">
    <property type="entry name" value="PAS"/>
    <property type="match status" value="1"/>
</dbReference>
<gene>
    <name evidence="8" type="ORF">OIK42_16710</name>
</gene>
<organism evidence="8 9">
    <name type="scientific">Alteromonas gilva</name>
    <dbReference type="NCBI Taxonomy" id="2987522"/>
    <lineage>
        <taxon>Bacteria</taxon>
        <taxon>Pseudomonadati</taxon>
        <taxon>Pseudomonadota</taxon>
        <taxon>Gammaproteobacteria</taxon>
        <taxon>Alteromonadales</taxon>
        <taxon>Alteromonadaceae</taxon>
        <taxon>Alteromonas/Salinimonas group</taxon>
        <taxon>Alteromonas</taxon>
    </lineage>
</organism>
<dbReference type="PANTHER" id="PTHR44757">
    <property type="entry name" value="DIGUANYLATE CYCLASE DGCP"/>
    <property type="match status" value="1"/>
</dbReference>
<dbReference type="InterPro" id="IPR000160">
    <property type="entry name" value="GGDEF_dom"/>
</dbReference>
<evidence type="ECO:0000256" key="5">
    <source>
        <dbReference type="SAM" id="Phobius"/>
    </source>
</evidence>
<comment type="subcellular location">
    <subcellularLocation>
        <location evidence="1">Membrane</location>
        <topology evidence="1">Multi-pass membrane protein</topology>
    </subcellularLocation>
</comment>
<dbReference type="Gene3D" id="3.30.70.270">
    <property type="match status" value="1"/>
</dbReference>
<accession>A0ABT5L5S1</accession>
<keyword evidence="8" id="KW-0808">Transferase</keyword>